<proteinExistence type="predicted"/>
<dbReference type="SUPFAM" id="SSF75304">
    <property type="entry name" value="Amidase signature (AS) enzymes"/>
    <property type="match status" value="1"/>
</dbReference>
<feature type="domain" description="Amidase" evidence="2">
    <location>
        <begin position="88"/>
        <end position="397"/>
    </location>
</feature>
<sequence>MEVDSDACRLTATAALAQTRSGHLTIEAHARSLLQRIDSRDADVAAWAHLDRQYVLRQARDLDSVAPSERGPLHGVPIAIKDIVYTQGKTVTTEFAATTTGVKTRNPHNAAHTPGGSSSGSAAAVADFQAPLSVGTQTGGSVVRPASFCGVYGFKPTWSAISREGIKVSSLTLDTVGFFARCTDDLDLLADVFRLRDDEPPPQQEAPGASCAFRAIEGARFAICKTPAWPAAGPGTRAALARAAELLRKHGAVVEAVDLSASFREVPRCHSVILHAEAQAVFLPEHLRQGGALAPELREFARGEKGYTRSDLVSALDGIAAKRQLMDGIASQYAAIVTPSVVDEAPAGLHSTGTPVFNRMWTALHSPVVNVPAFQGSSGMPIGISLVSARFRDRHLLRVAREVGKISKPRAGGRAHCSEDGGFQCRNLYR</sequence>
<evidence type="ECO:0000256" key="1">
    <source>
        <dbReference type="SAM" id="MobiDB-lite"/>
    </source>
</evidence>
<dbReference type="InterPro" id="IPR000120">
    <property type="entry name" value="Amidase"/>
</dbReference>
<reference evidence="3 4" key="1">
    <citation type="submission" date="2015-07" db="EMBL/GenBank/DDBJ databases">
        <title>The genome of the fungus Escovopsis weberi, a specialized disease agent of ant agriculture.</title>
        <authorList>
            <person name="de Man T.J."/>
            <person name="Stajich J.E."/>
            <person name="Kubicek C.P."/>
            <person name="Chenthamara K."/>
            <person name="Atanasova L."/>
            <person name="Druzhinina I.S."/>
            <person name="Birnbaum S."/>
            <person name="Barribeau S.M."/>
            <person name="Teiling C."/>
            <person name="Suen G."/>
            <person name="Currie C."/>
            <person name="Gerardo N.M."/>
        </authorList>
    </citation>
    <scope>NUCLEOTIDE SEQUENCE [LARGE SCALE GENOMIC DNA]</scope>
</reference>
<protein>
    <submittedName>
        <fullName evidence="3">Glutamyl-tRNA(Gln) amidotransferase subunit A</fullName>
    </submittedName>
</protein>
<evidence type="ECO:0000313" key="3">
    <source>
        <dbReference type="EMBL" id="KOS22389.1"/>
    </source>
</evidence>
<comment type="caution">
    <text evidence="3">The sequence shown here is derived from an EMBL/GenBank/DDBJ whole genome shotgun (WGS) entry which is preliminary data.</text>
</comment>
<evidence type="ECO:0000259" key="2">
    <source>
        <dbReference type="Pfam" id="PF01425"/>
    </source>
</evidence>
<dbReference type="Pfam" id="PF01425">
    <property type="entry name" value="Amidase"/>
    <property type="match status" value="1"/>
</dbReference>
<dbReference type="InterPro" id="IPR023631">
    <property type="entry name" value="Amidase_dom"/>
</dbReference>
<dbReference type="PANTHER" id="PTHR11895">
    <property type="entry name" value="TRANSAMIDASE"/>
    <property type="match status" value="1"/>
</dbReference>
<feature type="region of interest" description="Disordered" evidence="1">
    <location>
        <begin position="103"/>
        <end position="122"/>
    </location>
</feature>
<dbReference type="STRING" id="150374.A0A0M9VWS2"/>
<dbReference type="Gene3D" id="3.90.1300.10">
    <property type="entry name" value="Amidase signature (AS) domain"/>
    <property type="match status" value="1"/>
</dbReference>
<name>A0A0M9VWS2_ESCWE</name>
<gene>
    <name evidence="3" type="ORF">ESCO_002103</name>
</gene>
<dbReference type="Proteomes" id="UP000053831">
    <property type="component" value="Unassembled WGS sequence"/>
</dbReference>
<dbReference type="PANTHER" id="PTHR11895:SF176">
    <property type="entry name" value="AMIDASE AMID-RELATED"/>
    <property type="match status" value="1"/>
</dbReference>
<keyword evidence="4" id="KW-1185">Reference proteome</keyword>
<dbReference type="OrthoDB" id="6428749at2759"/>
<dbReference type="AlphaFoldDB" id="A0A0M9VWS2"/>
<dbReference type="GO" id="GO:0016740">
    <property type="term" value="F:transferase activity"/>
    <property type="evidence" value="ECO:0007669"/>
    <property type="project" value="UniProtKB-KW"/>
</dbReference>
<dbReference type="InterPro" id="IPR036928">
    <property type="entry name" value="AS_sf"/>
</dbReference>
<organism evidence="3 4">
    <name type="scientific">Escovopsis weberi</name>
    <dbReference type="NCBI Taxonomy" id="150374"/>
    <lineage>
        <taxon>Eukaryota</taxon>
        <taxon>Fungi</taxon>
        <taxon>Dikarya</taxon>
        <taxon>Ascomycota</taxon>
        <taxon>Pezizomycotina</taxon>
        <taxon>Sordariomycetes</taxon>
        <taxon>Hypocreomycetidae</taxon>
        <taxon>Hypocreales</taxon>
        <taxon>Hypocreaceae</taxon>
        <taxon>Escovopsis</taxon>
    </lineage>
</organism>
<dbReference type="EMBL" id="LGSR01000006">
    <property type="protein sequence ID" value="KOS22389.1"/>
    <property type="molecule type" value="Genomic_DNA"/>
</dbReference>
<accession>A0A0M9VWS2</accession>
<keyword evidence="3" id="KW-0808">Transferase</keyword>
<evidence type="ECO:0000313" key="4">
    <source>
        <dbReference type="Proteomes" id="UP000053831"/>
    </source>
</evidence>